<dbReference type="RefSeq" id="WP_131809003.1">
    <property type="nucleotide sequence ID" value="NZ_BCSZ01000013.1"/>
</dbReference>
<comment type="caution">
    <text evidence="1">The sequence shown here is derived from an EMBL/GenBank/DDBJ whole genome shotgun (WGS) entry which is preliminary data.</text>
</comment>
<organism evidence="1 2">
    <name type="scientific">Mycolicibacterium fortuitum subsp. acetamidolyticum</name>
    <dbReference type="NCBI Taxonomy" id="144550"/>
    <lineage>
        <taxon>Bacteria</taxon>
        <taxon>Bacillati</taxon>
        <taxon>Actinomycetota</taxon>
        <taxon>Actinomycetes</taxon>
        <taxon>Mycobacteriales</taxon>
        <taxon>Mycobacteriaceae</taxon>
        <taxon>Mycolicibacterium</taxon>
    </lineage>
</organism>
<evidence type="ECO:0000313" key="2">
    <source>
        <dbReference type="Proteomes" id="UP000069705"/>
    </source>
</evidence>
<evidence type="ECO:0000313" key="1">
    <source>
        <dbReference type="EMBL" id="GAT01407.1"/>
    </source>
</evidence>
<reference evidence="1 2" key="1">
    <citation type="journal article" date="2016" name="Genome Announc.">
        <title>Draft Genome Sequences of Five Rapidly Growing Mycobacterium Species, M. thermoresistibile, M. fortuitum subsp. acetamidolyticum, M. canariasense, M. brisbanense, and M. novocastrense.</title>
        <authorList>
            <person name="Katahira K."/>
            <person name="Ogura Y."/>
            <person name="Gotoh Y."/>
            <person name="Hayashi T."/>
        </authorList>
    </citation>
    <scope>NUCLEOTIDE SEQUENCE [LARGE SCALE GENOMIC DNA]</scope>
    <source>
        <strain evidence="1 2">JCM6368</strain>
    </source>
</reference>
<sequence>MTVPITTAPAVPLPTDIALVFDRATNMADLARSDISKLLPTLPDGINLWVFVDLVRAVHHLRKAVVLIDKAADEIEATGVTR</sequence>
<dbReference type="Proteomes" id="UP000069705">
    <property type="component" value="Unassembled WGS sequence"/>
</dbReference>
<accession>A0A100WNC6</accession>
<reference evidence="2" key="2">
    <citation type="submission" date="2016-02" db="EMBL/GenBank/DDBJ databases">
        <title>Draft genome sequence of five rapidly growing Mycobacterium species.</title>
        <authorList>
            <person name="Katahira K."/>
            <person name="Gotou Y."/>
            <person name="Iida K."/>
            <person name="Ogura Y."/>
            <person name="Hayashi T."/>
        </authorList>
    </citation>
    <scope>NUCLEOTIDE SEQUENCE [LARGE SCALE GENOMIC DNA]</scope>
    <source>
        <strain evidence="2">JCM6368</strain>
    </source>
</reference>
<dbReference type="AlphaFoldDB" id="A0A100WNC6"/>
<name>A0A100WNC6_MYCFO</name>
<proteinExistence type="predicted"/>
<gene>
    <name evidence="1" type="ORF">RMCFA_1521</name>
</gene>
<dbReference type="EMBL" id="BCSZ01000013">
    <property type="protein sequence ID" value="GAT01407.1"/>
    <property type="molecule type" value="Genomic_DNA"/>
</dbReference>
<protein>
    <submittedName>
        <fullName evidence="1">Uncharacterized protein</fullName>
    </submittedName>
</protein>